<name>A0A317MU68_9GAMM</name>
<dbReference type="Proteomes" id="UP000246569">
    <property type="component" value="Unassembled WGS sequence"/>
</dbReference>
<keyword evidence="2" id="KW-1185">Reference proteome</keyword>
<proteinExistence type="predicted"/>
<protein>
    <submittedName>
        <fullName evidence="1">Uncharacterized protein</fullName>
    </submittedName>
</protein>
<dbReference type="OrthoDB" id="266253at2"/>
<dbReference type="AlphaFoldDB" id="A0A317MU68"/>
<comment type="caution">
    <text evidence="1">The sequence shown here is derived from an EMBL/GenBank/DDBJ whole genome shotgun (WGS) entry which is preliminary data.</text>
</comment>
<evidence type="ECO:0000313" key="2">
    <source>
        <dbReference type="Proteomes" id="UP000246569"/>
    </source>
</evidence>
<organism evidence="1 2">
    <name type="scientific">Plasticicumulans acidivorans</name>
    <dbReference type="NCBI Taxonomy" id="886464"/>
    <lineage>
        <taxon>Bacteria</taxon>
        <taxon>Pseudomonadati</taxon>
        <taxon>Pseudomonadota</taxon>
        <taxon>Gammaproteobacteria</taxon>
        <taxon>Candidatus Competibacteraceae</taxon>
        <taxon>Plasticicumulans</taxon>
    </lineage>
</organism>
<sequence>MADECRAFISDPFVFPRQPDNRPALPAIDYRIGDYASFRERLLRDIDAAVELAAWTHRDADDPGIALLEGAALLGDVLSFYQQRYANECFLRTARWRESVAALVRLLGYRLAPGIAGRATFALEVRRRLSVPAGFALKAELDALADPAEFQTAVELLAEPQLSRFHLYRARHYATALAAGVARCELAAVDGASDAASLDAALRPGDRIVLIPPEPAWTLSAVALGPQSAPQLLKVKAVRRVLERRIVEFDNPPPADWPLPVLAYRLGRSFRHFGHAAPPTRSVSRKDAAGVITGAYEYATDYERHLKPNHACGLTDCSITLPATLLPLDGEVPELVAGSRVLVETLVREDADSDVHYPLAAVRRISAARFGTLGFGTLNGSATLLTLTQPLLRHDGFPDLRADVRDFRIQDISGPALQLRPCAEFDDGAFASAEAALYFFGSAAEAAPLAARSLLLLHADGRQAALACTNVPADFSAGADEAPRLWPLSFASPPPFPREDFDETQPHVEVLGNLVEATQGRAEAEVALGNGDGRARFQTFRVPKTPLTYLLAAGATPPQRPQLEVRVDGRLWTQVESLFGRGPLEEVYLVREDSDGNSWVQFGDGETGARLPSGVGNVRARYRSGNGAHGVLKTGTTPSAGQRLDGLDKVLLPGVVGGGAEPEAAERARSNAPGRVQGLGRLVSLADYETELRSLPGVTAARASWGLADGVPALTLQVLLAAGREAEFAQVRASIAQYQHCRGPDRYPTLVQQARLRYVQLDLRWAGDARLDAADIEARIRSALGLADDEASAYSGLFGLYRRRLGEGEYASRIEGCVQQVAGVLWCRVLALGLLAAGIDAPAAVPLPASPRPLAERLSCTDTELLALHPAQLVLLQAPAPNLEVCA</sequence>
<reference evidence="1 2" key="1">
    <citation type="submission" date="2018-05" db="EMBL/GenBank/DDBJ databases">
        <title>Genomic Encyclopedia of Type Strains, Phase IV (KMG-IV): sequencing the most valuable type-strain genomes for metagenomic binning, comparative biology and taxonomic classification.</title>
        <authorList>
            <person name="Goeker M."/>
        </authorList>
    </citation>
    <scope>NUCLEOTIDE SEQUENCE [LARGE SCALE GENOMIC DNA]</scope>
    <source>
        <strain evidence="1 2">DSM 23606</strain>
    </source>
</reference>
<gene>
    <name evidence="1" type="ORF">C7443_106208</name>
</gene>
<dbReference type="EMBL" id="QGTJ01000006">
    <property type="protein sequence ID" value="PWV61194.1"/>
    <property type="molecule type" value="Genomic_DNA"/>
</dbReference>
<accession>A0A317MU68</accession>
<dbReference type="RefSeq" id="WP_110018867.1">
    <property type="nucleotide sequence ID" value="NZ_QGTJ01000006.1"/>
</dbReference>
<evidence type="ECO:0000313" key="1">
    <source>
        <dbReference type="EMBL" id="PWV61194.1"/>
    </source>
</evidence>